<accession>A0A420H9B8</accession>
<proteinExistence type="predicted"/>
<dbReference type="InterPro" id="IPR043128">
    <property type="entry name" value="Rev_trsase/Diguanyl_cyclase"/>
</dbReference>
<dbReference type="Gene3D" id="3.30.70.270">
    <property type="match status" value="1"/>
</dbReference>
<dbReference type="Proteomes" id="UP000283383">
    <property type="component" value="Unassembled WGS sequence"/>
</dbReference>
<evidence type="ECO:0000313" key="2">
    <source>
        <dbReference type="EMBL" id="RKF54022.1"/>
    </source>
</evidence>
<dbReference type="PANTHER" id="PTHR24559:SF444">
    <property type="entry name" value="REVERSE TRANSCRIPTASE DOMAIN-CONTAINING PROTEIN"/>
    <property type="match status" value="1"/>
</dbReference>
<comment type="caution">
    <text evidence="2">The sequence shown here is derived from an EMBL/GenBank/DDBJ whole genome shotgun (WGS) entry which is preliminary data.</text>
</comment>
<keyword evidence="3" id="KW-1185">Reference proteome</keyword>
<dbReference type="STRING" id="62708.A0A420H9B8"/>
<gene>
    <name evidence="2" type="ORF">GcM3_213039</name>
</gene>
<dbReference type="InterPro" id="IPR000477">
    <property type="entry name" value="RT_dom"/>
</dbReference>
<dbReference type="CDD" id="cd01647">
    <property type="entry name" value="RT_LTR"/>
    <property type="match status" value="1"/>
</dbReference>
<dbReference type="InterPro" id="IPR043502">
    <property type="entry name" value="DNA/RNA_pol_sf"/>
</dbReference>
<dbReference type="SUPFAM" id="SSF56672">
    <property type="entry name" value="DNA/RNA polymerases"/>
    <property type="match status" value="1"/>
</dbReference>
<reference evidence="2 3" key="1">
    <citation type="journal article" date="2018" name="BMC Genomics">
        <title>Comparative genome analyses reveal sequence features reflecting distinct modes of host-adaptation between dicot and monocot powdery mildew.</title>
        <authorList>
            <person name="Wu Y."/>
            <person name="Ma X."/>
            <person name="Pan Z."/>
            <person name="Kale S.D."/>
            <person name="Song Y."/>
            <person name="King H."/>
            <person name="Zhang Q."/>
            <person name="Presley C."/>
            <person name="Deng X."/>
            <person name="Wei C.I."/>
            <person name="Xiao S."/>
        </authorList>
    </citation>
    <scope>NUCLEOTIDE SEQUENCE [LARGE SCALE GENOMIC DNA]</scope>
    <source>
        <strain evidence="2">UMSG3</strain>
    </source>
</reference>
<name>A0A420H9B8_9PEZI</name>
<dbReference type="InterPro" id="IPR053134">
    <property type="entry name" value="RNA-dir_DNA_polymerase"/>
</dbReference>
<dbReference type="PANTHER" id="PTHR24559">
    <property type="entry name" value="TRANSPOSON TY3-I GAG-POL POLYPROTEIN"/>
    <property type="match status" value="1"/>
</dbReference>
<evidence type="ECO:0000313" key="3">
    <source>
        <dbReference type="Proteomes" id="UP000283383"/>
    </source>
</evidence>
<dbReference type="EMBL" id="MCBQ01021354">
    <property type="protein sequence ID" value="RKF54022.1"/>
    <property type="molecule type" value="Genomic_DNA"/>
</dbReference>
<feature type="domain" description="Reverse transcriptase" evidence="1">
    <location>
        <begin position="185"/>
        <end position="321"/>
    </location>
</feature>
<dbReference type="AlphaFoldDB" id="A0A420H9B8"/>
<dbReference type="Gene3D" id="3.10.10.10">
    <property type="entry name" value="HIV Type 1 Reverse Transcriptase, subunit A, domain 1"/>
    <property type="match status" value="1"/>
</dbReference>
<evidence type="ECO:0000259" key="1">
    <source>
        <dbReference type="Pfam" id="PF00078"/>
    </source>
</evidence>
<sequence length="321" mass="36515">MCGIVPDGTFPAELTLGRQAIHKLGIYYIINSENIQLLALDGKPTLCPLKQCTVWLSVEEFLKFPETEFRNQYFATLADSLNFSLEPSEKIKRDKLITLVKTKFHKLFDIHSLAGATSKATSFLHDIDIKDPEIPIKCAPRRYSPAQERFINEYVDASIKSNFIKKSNSQHASPAHIVGRTKPERFAVDYRKLNEKTIKDAYPLPNVKDQIQTAAGHRFYIKFDLKSGFYHTGLTERAKQLSVFVVPSGHYEYLVMPFGLTNVPATFQRVVDEALLPVRDITSNLIDDVLTWGDSLDEAYRNAVAVLQRFDILGFRLNSRK</sequence>
<protein>
    <submittedName>
        <fullName evidence="2">Enzymatic polyprotein</fullName>
    </submittedName>
</protein>
<organism evidence="2 3">
    <name type="scientific">Golovinomyces cichoracearum</name>
    <dbReference type="NCBI Taxonomy" id="62708"/>
    <lineage>
        <taxon>Eukaryota</taxon>
        <taxon>Fungi</taxon>
        <taxon>Dikarya</taxon>
        <taxon>Ascomycota</taxon>
        <taxon>Pezizomycotina</taxon>
        <taxon>Leotiomycetes</taxon>
        <taxon>Erysiphales</taxon>
        <taxon>Erysiphaceae</taxon>
        <taxon>Golovinomyces</taxon>
    </lineage>
</organism>
<dbReference type="Pfam" id="PF00078">
    <property type="entry name" value="RVT_1"/>
    <property type="match status" value="1"/>
</dbReference>